<organism evidence="2 3">
    <name type="scientific">Chromobacterium violaceum</name>
    <dbReference type="NCBI Taxonomy" id="536"/>
    <lineage>
        <taxon>Bacteria</taxon>
        <taxon>Pseudomonadati</taxon>
        <taxon>Pseudomonadota</taxon>
        <taxon>Betaproteobacteria</taxon>
        <taxon>Neisseriales</taxon>
        <taxon>Chromobacteriaceae</taxon>
        <taxon>Chromobacterium</taxon>
    </lineage>
</organism>
<reference evidence="2 3" key="1">
    <citation type="submission" date="2018-12" db="EMBL/GenBank/DDBJ databases">
        <authorList>
            <consortium name="Pathogen Informatics"/>
        </authorList>
    </citation>
    <scope>NUCLEOTIDE SEQUENCE [LARGE SCALE GENOMIC DNA]</scope>
    <source>
        <strain evidence="2 3">NCTC9695</strain>
    </source>
</reference>
<evidence type="ECO:0000259" key="1">
    <source>
        <dbReference type="Pfam" id="PF04824"/>
    </source>
</evidence>
<dbReference type="Pfam" id="PF04824">
    <property type="entry name" value="Rad21_Rec8"/>
    <property type="match status" value="1"/>
</dbReference>
<dbReference type="InterPro" id="IPR006909">
    <property type="entry name" value="Rad21/Rec8_C_eu"/>
</dbReference>
<proteinExistence type="predicted"/>
<dbReference type="AlphaFoldDB" id="A0A3S4HKB8"/>
<feature type="domain" description="Rad21/Rec8-like protein C-terminal eukaryotic" evidence="1">
    <location>
        <begin position="4"/>
        <end position="30"/>
    </location>
</feature>
<sequence length="34" mass="3835">MVNFIAVLELVKEGMVKVSQDAPYQPIYVRIALV</sequence>
<protein>
    <recommendedName>
        <fullName evidence="1">Rad21/Rec8-like protein C-terminal eukaryotic domain-containing protein</fullName>
    </recommendedName>
</protein>
<dbReference type="Proteomes" id="UP000275777">
    <property type="component" value="Chromosome"/>
</dbReference>
<dbReference type="EMBL" id="LR134182">
    <property type="protein sequence ID" value="VEB41413.1"/>
    <property type="molecule type" value="Genomic_DNA"/>
</dbReference>
<name>A0A3S4HKB8_CHRVL</name>
<evidence type="ECO:0000313" key="3">
    <source>
        <dbReference type="Proteomes" id="UP000275777"/>
    </source>
</evidence>
<accession>A0A3S4HKB8</accession>
<gene>
    <name evidence="2" type="ORF">NCTC9695_01841</name>
</gene>
<evidence type="ECO:0000313" key="2">
    <source>
        <dbReference type="EMBL" id="VEB41413.1"/>
    </source>
</evidence>